<dbReference type="RefSeq" id="XP_066722524.1">
    <property type="nucleotide sequence ID" value="XM_066851892.1"/>
</dbReference>
<sequence length="370" mass="40737">MDEDYLASKPPQECCVSVSGGEVVTDFDEYTFRAPRPGLFVGDWRTPAGEVNPVRLFRSHERALSDRPPWPLDLGALAVLPLEILQQILLDLDMCSLLIFVATNKSCGHIVTTLKDFERVVSCPQLAGAVFHLRCRSFGLRQLAASVRSPECQCCGRFGDLFYLITAERLCYHCWRADRYRKAVFPTGGGRSRALNTGLQRDAIAAGLPHISVPPGSYGNMGEGVMSKRRVAFDRTSLFAKFGARRQRCGVAGGGGGGGDGDGDGCSILEYRSAEPDVLSYVATIRAPYFDETSQTWEEGFFCRACASRGQEHAGGAAGDSSATYDYPRNCYPAWDLPYRRYTRNGMEQHLQEHGKIYKLPSQGEAVCVQ</sequence>
<dbReference type="GeneID" id="92084955"/>
<organism evidence="1 2">
    <name type="scientific">Apiospora phragmitis</name>
    <dbReference type="NCBI Taxonomy" id="2905665"/>
    <lineage>
        <taxon>Eukaryota</taxon>
        <taxon>Fungi</taxon>
        <taxon>Dikarya</taxon>
        <taxon>Ascomycota</taxon>
        <taxon>Pezizomycotina</taxon>
        <taxon>Sordariomycetes</taxon>
        <taxon>Xylariomycetidae</taxon>
        <taxon>Amphisphaeriales</taxon>
        <taxon>Apiosporaceae</taxon>
        <taxon>Apiospora</taxon>
    </lineage>
</organism>
<accession>A0ABR1X6F7</accession>
<gene>
    <name evidence="1" type="ORF">PG994_000483</name>
</gene>
<dbReference type="Proteomes" id="UP001480595">
    <property type="component" value="Unassembled WGS sequence"/>
</dbReference>
<dbReference type="EMBL" id="JAQQWL010000001">
    <property type="protein sequence ID" value="KAK8090978.1"/>
    <property type="molecule type" value="Genomic_DNA"/>
</dbReference>
<comment type="caution">
    <text evidence="1">The sequence shown here is derived from an EMBL/GenBank/DDBJ whole genome shotgun (WGS) entry which is preliminary data.</text>
</comment>
<protein>
    <recommendedName>
        <fullName evidence="3">F-box domain-containing protein</fullName>
    </recommendedName>
</protein>
<name>A0ABR1X6F7_9PEZI</name>
<evidence type="ECO:0000313" key="1">
    <source>
        <dbReference type="EMBL" id="KAK8090978.1"/>
    </source>
</evidence>
<proteinExistence type="predicted"/>
<keyword evidence="2" id="KW-1185">Reference proteome</keyword>
<reference evidence="1 2" key="1">
    <citation type="submission" date="2023-01" db="EMBL/GenBank/DDBJ databases">
        <title>Analysis of 21 Apiospora genomes using comparative genomics revels a genus with tremendous synthesis potential of carbohydrate active enzymes and secondary metabolites.</title>
        <authorList>
            <person name="Sorensen T."/>
        </authorList>
    </citation>
    <scope>NUCLEOTIDE SEQUENCE [LARGE SCALE GENOMIC DNA]</scope>
    <source>
        <strain evidence="1 2">CBS 135458</strain>
    </source>
</reference>
<evidence type="ECO:0000313" key="2">
    <source>
        <dbReference type="Proteomes" id="UP001480595"/>
    </source>
</evidence>
<evidence type="ECO:0008006" key="3">
    <source>
        <dbReference type="Google" id="ProtNLM"/>
    </source>
</evidence>